<dbReference type="GO" id="GO:0005829">
    <property type="term" value="C:cytosol"/>
    <property type="evidence" value="ECO:0007669"/>
    <property type="project" value="TreeGrafter"/>
</dbReference>
<comment type="caution">
    <text evidence="3">The sequence shown here is derived from an EMBL/GenBank/DDBJ whole genome shotgun (WGS) entry which is preliminary data.</text>
</comment>
<dbReference type="SUPFAM" id="SSF53067">
    <property type="entry name" value="Actin-like ATPase domain"/>
    <property type="match status" value="2"/>
</dbReference>
<dbReference type="PANTHER" id="PTHR11365">
    <property type="entry name" value="5-OXOPROLINASE RELATED"/>
    <property type="match status" value="1"/>
</dbReference>
<dbReference type="InterPro" id="IPR045079">
    <property type="entry name" value="Oxoprolinase-like"/>
</dbReference>
<accession>A0A2G6MSS3</accession>
<dbReference type="InterPro" id="IPR002821">
    <property type="entry name" value="Hydantoinase_A"/>
</dbReference>
<dbReference type="InterPro" id="IPR043129">
    <property type="entry name" value="ATPase_NBD"/>
</dbReference>
<reference evidence="3 4" key="1">
    <citation type="submission" date="2017-10" db="EMBL/GenBank/DDBJ databases">
        <title>Novel microbial diversity and functional potential in the marine mammal oral microbiome.</title>
        <authorList>
            <person name="Dudek N.K."/>
            <person name="Sun C.L."/>
            <person name="Burstein D."/>
            <person name="Kantor R.S."/>
            <person name="Aliaga Goltsman D.S."/>
            <person name="Bik E.M."/>
            <person name="Thomas B.C."/>
            <person name="Banfield J.F."/>
            <person name="Relman D.A."/>
        </authorList>
    </citation>
    <scope>NUCLEOTIDE SEQUENCE [LARGE SCALE GENOMIC DNA]</scope>
    <source>
        <strain evidence="3">DOLJORAL78_47_202</strain>
    </source>
</reference>
<dbReference type="AlphaFoldDB" id="A0A2G6MSS3"/>
<dbReference type="EMBL" id="PDTI01000019">
    <property type="protein sequence ID" value="PIE63055.1"/>
    <property type="molecule type" value="Genomic_DNA"/>
</dbReference>
<name>A0A2G6MSS3_9BACT</name>
<sequence>MILGLDVGGTHTDVVVLSRKGVQKHVKVPTQPDNLFKSVLSGFTLILEDVDPSRVERVVISTTLTTNAIVQQTVTPVGMIVSAGPGIDPENFRTGEHYYTVGGSINHRGREIEPINELDIQIVGEKLKKAGIEYVGVVSKFCVRNPAHEILIERILSTQFKQIFLGHHVSGNLNFPRRIATTYMNAAVYPLHKDFFQAVEQSLEEMGLTVPIQILKADGGTMTLDASMDFPAQTVLSGPAASIMGAIPYAPEGHDAVVLDIGGTTTDIAFIVDKAPLLEPVGIQRGGYKSLIRSLQTVSRGIGGDSALRVNEEKVLTVGPDRVGPAMAFGGSVPTPTDALVVLGFMDAGDQDQARQGIKSIADQLGMAEKEAAEHIFKICCNIIVKKTFEKIDKLNATPVYTVHDFLEGYTFSPDTILLMGGPARFFAQKIQDMYQLETISVPYASVANAIGAALARTTCEITVNADTEQGVVTAHEEDFTEPVSKAFSKDELMKTAYRLLKAKAENAGADPNNLDEMEIVEFQEFNIVRNFSPKGKIFRTKVQLKPGLIHGYESMLNRQAPDN</sequence>
<dbReference type="GO" id="GO:0017168">
    <property type="term" value="F:5-oxoprolinase (ATP-hydrolyzing) activity"/>
    <property type="evidence" value="ECO:0007669"/>
    <property type="project" value="TreeGrafter"/>
</dbReference>
<evidence type="ECO:0000313" key="3">
    <source>
        <dbReference type="EMBL" id="PIE63055.1"/>
    </source>
</evidence>
<evidence type="ECO:0000313" key="4">
    <source>
        <dbReference type="Proteomes" id="UP000231203"/>
    </source>
</evidence>
<protein>
    <submittedName>
        <fullName evidence="3">Hydantoinase</fullName>
    </submittedName>
</protein>
<dbReference type="GO" id="GO:0006749">
    <property type="term" value="P:glutathione metabolic process"/>
    <property type="evidence" value="ECO:0007669"/>
    <property type="project" value="TreeGrafter"/>
</dbReference>
<evidence type="ECO:0000259" key="1">
    <source>
        <dbReference type="Pfam" id="PF01968"/>
    </source>
</evidence>
<proteinExistence type="predicted"/>
<gene>
    <name evidence="3" type="ORF">CSA25_02190</name>
</gene>
<dbReference type="Pfam" id="PF01968">
    <property type="entry name" value="Hydantoinase_A"/>
    <property type="match status" value="1"/>
</dbReference>
<dbReference type="Proteomes" id="UP000231203">
    <property type="component" value="Unassembled WGS sequence"/>
</dbReference>
<feature type="domain" description="Hydantoinase A/oxoprolinase" evidence="1">
    <location>
        <begin position="178"/>
        <end position="459"/>
    </location>
</feature>
<dbReference type="InterPro" id="IPR008040">
    <property type="entry name" value="Hydant_A_N"/>
</dbReference>
<evidence type="ECO:0000259" key="2">
    <source>
        <dbReference type="Pfam" id="PF05378"/>
    </source>
</evidence>
<dbReference type="PANTHER" id="PTHR11365:SF2">
    <property type="entry name" value="5-OXOPROLINASE"/>
    <property type="match status" value="1"/>
</dbReference>
<feature type="domain" description="Hydantoinase/oxoprolinase N-terminal" evidence="2">
    <location>
        <begin position="3"/>
        <end position="157"/>
    </location>
</feature>
<organism evidence="3 4">
    <name type="scientific">Desulfobacter postgatei</name>
    <dbReference type="NCBI Taxonomy" id="2293"/>
    <lineage>
        <taxon>Bacteria</taxon>
        <taxon>Pseudomonadati</taxon>
        <taxon>Thermodesulfobacteriota</taxon>
        <taxon>Desulfobacteria</taxon>
        <taxon>Desulfobacterales</taxon>
        <taxon>Desulfobacteraceae</taxon>
        <taxon>Desulfobacter</taxon>
    </lineage>
</organism>
<dbReference type="Pfam" id="PF05378">
    <property type="entry name" value="Hydant_A_N"/>
    <property type="match status" value="1"/>
</dbReference>